<reference evidence="6 7" key="1">
    <citation type="submission" date="2019-12" db="EMBL/GenBank/DDBJ databases">
        <authorList>
            <person name="Sun J.-Q."/>
        </authorList>
    </citation>
    <scope>NUCLEOTIDE SEQUENCE [LARGE SCALE GENOMIC DNA]</scope>
    <source>
        <strain evidence="6 7">JCM 17928</strain>
    </source>
</reference>
<dbReference type="OrthoDB" id="1069091at2"/>
<dbReference type="AlphaFoldDB" id="A0A6N8HE02"/>
<dbReference type="PANTHER" id="PTHR42852:SF6">
    <property type="entry name" value="THIOL:DISULFIDE INTERCHANGE PROTEIN DSBE"/>
    <property type="match status" value="1"/>
</dbReference>
<dbReference type="Gene3D" id="3.40.30.10">
    <property type="entry name" value="Glutaredoxin"/>
    <property type="match status" value="1"/>
</dbReference>
<evidence type="ECO:0000256" key="1">
    <source>
        <dbReference type="ARBA" id="ARBA00004196"/>
    </source>
</evidence>
<evidence type="ECO:0000313" key="7">
    <source>
        <dbReference type="Proteomes" id="UP000433945"/>
    </source>
</evidence>
<dbReference type="InterPro" id="IPR012336">
    <property type="entry name" value="Thioredoxin-like_fold"/>
</dbReference>
<organism evidence="6 7">
    <name type="scientific">Flavobacterium rakeshii</name>
    <dbReference type="NCBI Taxonomy" id="1038845"/>
    <lineage>
        <taxon>Bacteria</taxon>
        <taxon>Pseudomonadati</taxon>
        <taxon>Bacteroidota</taxon>
        <taxon>Flavobacteriia</taxon>
        <taxon>Flavobacteriales</taxon>
        <taxon>Flavobacteriaceae</taxon>
        <taxon>Flavobacterium</taxon>
    </lineage>
</organism>
<keyword evidence="3" id="KW-1015">Disulfide bond</keyword>
<dbReference type="PROSITE" id="PS00194">
    <property type="entry name" value="THIOREDOXIN_1"/>
    <property type="match status" value="1"/>
</dbReference>
<dbReference type="InterPro" id="IPR036249">
    <property type="entry name" value="Thioredoxin-like_sf"/>
</dbReference>
<dbReference type="PANTHER" id="PTHR42852">
    <property type="entry name" value="THIOL:DISULFIDE INTERCHANGE PROTEIN DSBE"/>
    <property type="match status" value="1"/>
</dbReference>
<dbReference type="Pfam" id="PF14289">
    <property type="entry name" value="DUF4369"/>
    <property type="match status" value="1"/>
</dbReference>
<keyword evidence="4" id="KW-0676">Redox-active center</keyword>
<dbReference type="PROSITE" id="PS51352">
    <property type="entry name" value="THIOREDOXIN_2"/>
    <property type="match status" value="1"/>
</dbReference>
<keyword evidence="7" id="KW-1185">Reference proteome</keyword>
<dbReference type="SUPFAM" id="SSF52833">
    <property type="entry name" value="Thioredoxin-like"/>
    <property type="match status" value="1"/>
</dbReference>
<accession>A0A6N8HE02</accession>
<proteinExistence type="predicted"/>
<dbReference type="EMBL" id="WOWP01000030">
    <property type="protein sequence ID" value="MUV03856.1"/>
    <property type="molecule type" value="Genomic_DNA"/>
</dbReference>
<evidence type="ECO:0000256" key="3">
    <source>
        <dbReference type="ARBA" id="ARBA00023157"/>
    </source>
</evidence>
<dbReference type="RefSeq" id="WP_157483101.1">
    <property type="nucleotide sequence ID" value="NZ_WOWP01000030.1"/>
</dbReference>
<dbReference type="InterPro" id="IPR025380">
    <property type="entry name" value="DUF4369"/>
</dbReference>
<dbReference type="GO" id="GO:0017004">
    <property type="term" value="P:cytochrome complex assembly"/>
    <property type="evidence" value="ECO:0007669"/>
    <property type="project" value="UniProtKB-KW"/>
</dbReference>
<feature type="domain" description="Thioredoxin" evidence="5">
    <location>
        <begin position="217"/>
        <end position="352"/>
    </location>
</feature>
<evidence type="ECO:0000256" key="2">
    <source>
        <dbReference type="ARBA" id="ARBA00022748"/>
    </source>
</evidence>
<dbReference type="Proteomes" id="UP000433945">
    <property type="component" value="Unassembled WGS sequence"/>
</dbReference>
<keyword evidence="2" id="KW-0201">Cytochrome c-type biogenesis</keyword>
<sequence>MKHTLKTILALLIVSTTTLISCNEKEQKPIGEKFTLTGKLLTSYNDTIFLSYGSKKDCTVVKNNTFRFEGTLDSVDQGEAFLHLKTPGNLGVIFLDKGDITVDFDYITKEIDSINYTFLQTKKIEGSLNHKIWDNYTAFWRKNHKKNNYGDLIMQQLKKNIDSFPESPIHGRILHLNSDSVLNTSQIKEIKNLIDTTTMYSNDLRIINITLNTKKRTQKGTPVKNFTLKNTEGKTENFYTPNNKFTIVDFWASWCGPCRRENKKLPELAKKYGDKLEIITISIDDEEDEWKKAIEKDGLIWKNYITENDWDSEICDYYGITSIPSKILIDKNGNFLGYNLSYDQIDEILEKE</sequence>
<name>A0A6N8HE02_9FLAO</name>
<dbReference type="GO" id="GO:0030313">
    <property type="term" value="C:cell envelope"/>
    <property type="evidence" value="ECO:0007669"/>
    <property type="project" value="UniProtKB-SubCell"/>
</dbReference>
<dbReference type="PROSITE" id="PS51257">
    <property type="entry name" value="PROKAR_LIPOPROTEIN"/>
    <property type="match status" value="1"/>
</dbReference>
<evidence type="ECO:0000256" key="4">
    <source>
        <dbReference type="ARBA" id="ARBA00023284"/>
    </source>
</evidence>
<dbReference type="InterPro" id="IPR017937">
    <property type="entry name" value="Thioredoxin_CS"/>
</dbReference>
<dbReference type="Pfam" id="PF13905">
    <property type="entry name" value="Thioredoxin_8"/>
    <property type="match status" value="1"/>
</dbReference>
<evidence type="ECO:0000259" key="5">
    <source>
        <dbReference type="PROSITE" id="PS51352"/>
    </source>
</evidence>
<comment type="subcellular location">
    <subcellularLocation>
        <location evidence="1">Cell envelope</location>
    </subcellularLocation>
</comment>
<dbReference type="CDD" id="cd02966">
    <property type="entry name" value="TlpA_like_family"/>
    <property type="match status" value="1"/>
</dbReference>
<evidence type="ECO:0000313" key="6">
    <source>
        <dbReference type="EMBL" id="MUV03856.1"/>
    </source>
</evidence>
<protein>
    <submittedName>
        <fullName evidence="6">Redoxin domain-containing protein</fullName>
    </submittedName>
</protein>
<comment type="caution">
    <text evidence="6">The sequence shown here is derived from an EMBL/GenBank/DDBJ whole genome shotgun (WGS) entry which is preliminary data.</text>
</comment>
<dbReference type="InterPro" id="IPR050553">
    <property type="entry name" value="Thioredoxin_ResA/DsbE_sf"/>
</dbReference>
<dbReference type="InterPro" id="IPR013766">
    <property type="entry name" value="Thioredoxin_domain"/>
</dbReference>
<gene>
    <name evidence="6" type="ORF">GN157_09060</name>
</gene>